<dbReference type="AlphaFoldDB" id="A0AAE0IQD3"/>
<gene>
    <name evidence="1" type="ORF">B0H66DRAFT_540579</name>
</gene>
<keyword evidence="2" id="KW-1185">Reference proteome</keyword>
<dbReference type="EMBL" id="JAUEDM010000001">
    <property type="protein sequence ID" value="KAK3329289.1"/>
    <property type="molecule type" value="Genomic_DNA"/>
</dbReference>
<reference evidence="1" key="2">
    <citation type="submission" date="2023-06" db="EMBL/GenBank/DDBJ databases">
        <authorList>
            <consortium name="Lawrence Berkeley National Laboratory"/>
            <person name="Haridas S."/>
            <person name="Hensen N."/>
            <person name="Bonometti L."/>
            <person name="Westerberg I."/>
            <person name="Brannstrom I.O."/>
            <person name="Guillou S."/>
            <person name="Cros-Aarteil S."/>
            <person name="Calhoun S."/>
            <person name="Kuo A."/>
            <person name="Mondo S."/>
            <person name="Pangilinan J."/>
            <person name="Riley R."/>
            <person name="Labutti K."/>
            <person name="Andreopoulos B."/>
            <person name="Lipzen A."/>
            <person name="Chen C."/>
            <person name="Yanf M."/>
            <person name="Daum C."/>
            <person name="Ng V."/>
            <person name="Clum A."/>
            <person name="Steindorff A."/>
            <person name="Ohm R."/>
            <person name="Martin F."/>
            <person name="Silar P."/>
            <person name="Natvig D."/>
            <person name="Lalanne C."/>
            <person name="Gautier V."/>
            <person name="Ament-Velasquez S.L."/>
            <person name="Kruys A."/>
            <person name="Hutchinson M.I."/>
            <person name="Powell A.J."/>
            <person name="Barry K."/>
            <person name="Miller A.N."/>
            <person name="Grigoriev I.V."/>
            <person name="Debuchy R."/>
            <person name="Gladieux P."/>
            <person name="Thoren M.H."/>
            <person name="Johannesson H."/>
        </authorList>
    </citation>
    <scope>NUCLEOTIDE SEQUENCE</scope>
    <source>
        <strain evidence="1">CBS 118394</strain>
    </source>
</reference>
<accession>A0AAE0IQD3</accession>
<organism evidence="1 2">
    <name type="scientific">Apodospora peruviana</name>
    <dbReference type="NCBI Taxonomy" id="516989"/>
    <lineage>
        <taxon>Eukaryota</taxon>
        <taxon>Fungi</taxon>
        <taxon>Dikarya</taxon>
        <taxon>Ascomycota</taxon>
        <taxon>Pezizomycotina</taxon>
        <taxon>Sordariomycetes</taxon>
        <taxon>Sordariomycetidae</taxon>
        <taxon>Sordariales</taxon>
        <taxon>Lasiosphaeriaceae</taxon>
        <taxon>Apodospora</taxon>
    </lineage>
</organism>
<name>A0AAE0IQD3_9PEZI</name>
<dbReference type="Proteomes" id="UP001283341">
    <property type="component" value="Unassembled WGS sequence"/>
</dbReference>
<evidence type="ECO:0000313" key="1">
    <source>
        <dbReference type="EMBL" id="KAK3329289.1"/>
    </source>
</evidence>
<protein>
    <submittedName>
        <fullName evidence="1">Uncharacterized protein</fullName>
    </submittedName>
</protein>
<evidence type="ECO:0000313" key="2">
    <source>
        <dbReference type="Proteomes" id="UP001283341"/>
    </source>
</evidence>
<proteinExistence type="predicted"/>
<reference evidence="1" key="1">
    <citation type="journal article" date="2023" name="Mol. Phylogenet. Evol.">
        <title>Genome-scale phylogeny and comparative genomics of the fungal order Sordariales.</title>
        <authorList>
            <person name="Hensen N."/>
            <person name="Bonometti L."/>
            <person name="Westerberg I."/>
            <person name="Brannstrom I.O."/>
            <person name="Guillou S."/>
            <person name="Cros-Aarteil S."/>
            <person name="Calhoun S."/>
            <person name="Haridas S."/>
            <person name="Kuo A."/>
            <person name="Mondo S."/>
            <person name="Pangilinan J."/>
            <person name="Riley R."/>
            <person name="LaButti K."/>
            <person name="Andreopoulos B."/>
            <person name="Lipzen A."/>
            <person name="Chen C."/>
            <person name="Yan M."/>
            <person name="Daum C."/>
            <person name="Ng V."/>
            <person name="Clum A."/>
            <person name="Steindorff A."/>
            <person name="Ohm R.A."/>
            <person name="Martin F."/>
            <person name="Silar P."/>
            <person name="Natvig D.O."/>
            <person name="Lalanne C."/>
            <person name="Gautier V."/>
            <person name="Ament-Velasquez S.L."/>
            <person name="Kruys A."/>
            <person name="Hutchinson M.I."/>
            <person name="Powell A.J."/>
            <person name="Barry K."/>
            <person name="Miller A.N."/>
            <person name="Grigoriev I.V."/>
            <person name="Debuchy R."/>
            <person name="Gladieux P."/>
            <person name="Hiltunen Thoren M."/>
            <person name="Johannesson H."/>
        </authorList>
    </citation>
    <scope>NUCLEOTIDE SEQUENCE</scope>
    <source>
        <strain evidence="1">CBS 118394</strain>
    </source>
</reference>
<sequence length="185" mass="19785">MTELATISDAAWTAAVDIDALIKDAANTQNGSNDGAIIKKFTILAIRLQQFRNHTDQLGDWIADGASALSPRLQAVLDNTIAECAKVSAVVFGEIGRVTGGGRHSLEAIDPNALAEYNALLAAYSRVCIFVTQVYALGHEGEQESKLDHPDVQQLLRNAQATTERVMSSKGILLSDANPRLVNGN</sequence>
<comment type="caution">
    <text evidence="1">The sequence shown here is derived from an EMBL/GenBank/DDBJ whole genome shotgun (WGS) entry which is preliminary data.</text>
</comment>